<sequence>MSNSNQQDESYDEEQEDEEIETVQENGLKQLYKNQEQFMQQINYLNEQAVIKIKLQKFKEAMKLLQQSEQMLEYAASCGKNIDKNLIIVVLYNQACGYQCQWVLDKCSKYLSGVIYNMEESMKEDEQDTNNLTSTQESDASLVKKKAFLSRTLLQHTAILSQLGKHKLALQSARKAASTMREVFKIASQFCKDWLNKNGSLGSATTANSSLTMKSKQKNNKFQMKDEVEFSRLVIDASKDILQDLSKQQDLDSISNNEQLILREAKKQLYFWRNNPENNEKHIRKELRLDQKEDDYRSILGVQNVQEWIQTFNIGFIMHMTPQIYEDFSSQGEMLYEISKRLLLEKIIYLSISYFTIATELRFIELDKAKQQGIKDINTDEFKLSELYHLKAVEIACKNITCSSPYINHLITSYHKHYNSNLDTIQEESMMSMVSEVNYKEQKLQKFKQMQIQTQRENKSILKNLAELKLNDSSPSGKLVSSFLNQQSPLKTNRNISDNVKPQTNLMEQMIINKKRQQMPSDMSPKQKIQFFNGPSNNSCERINEKLLKAQDTLPIQLQPYKSAKTTFNNLIKQTQNSQASSNHNNNNGILKAFFFDNCRTERMNTSSNQSPKRAGRSPEKSPDRSQISLKPRNSVLSNKTPQNRPRTDTEQQCHIKFETIQQLLRGQSGTNQKRK</sequence>
<keyword evidence="3" id="KW-1185">Reference proteome</keyword>
<evidence type="ECO:0000256" key="1">
    <source>
        <dbReference type="SAM" id="MobiDB-lite"/>
    </source>
</evidence>
<dbReference type="AlphaFoldDB" id="A0A8S1MJW1"/>
<accession>A0A8S1MJW1</accession>
<organism evidence="2 3">
    <name type="scientific">Paramecium primaurelia</name>
    <dbReference type="NCBI Taxonomy" id="5886"/>
    <lineage>
        <taxon>Eukaryota</taxon>
        <taxon>Sar</taxon>
        <taxon>Alveolata</taxon>
        <taxon>Ciliophora</taxon>
        <taxon>Intramacronucleata</taxon>
        <taxon>Oligohymenophorea</taxon>
        <taxon>Peniculida</taxon>
        <taxon>Parameciidae</taxon>
        <taxon>Paramecium</taxon>
    </lineage>
</organism>
<feature type="compositionally biased region" description="Acidic residues" evidence="1">
    <location>
        <begin position="9"/>
        <end position="22"/>
    </location>
</feature>
<dbReference type="OMA" id="QMIINKR"/>
<evidence type="ECO:0000313" key="3">
    <source>
        <dbReference type="Proteomes" id="UP000688137"/>
    </source>
</evidence>
<protein>
    <submittedName>
        <fullName evidence="2">Uncharacterized protein</fullName>
    </submittedName>
</protein>
<feature type="region of interest" description="Disordered" evidence="1">
    <location>
        <begin position="603"/>
        <end position="654"/>
    </location>
</feature>
<feature type="compositionally biased region" description="Polar residues" evidence="1">
    <location>
        <begin position="635"/>
        <end position="645"/>
    </location>
</feature>
<gene>
    <name evidence="2" type="ORF">PPRIM_AZ9-3.1.T0570202</name>
</gene>
<feature type="region of interest" description="Disordered" evidence="1">
    <location>
        <begin position="1"/>
        <end position="22"/>
    </location>
</feature>
<comment type="caution">
    <text evidence="2">The sequence shown here is derived from an EMBL/GenBank/DDBJ whole genome shotgun (WGS) entry which is preliminary data.</text>
</comment>
<proteinExistence type="predicted"/>
<evidence type="ECO:0000313" key="2">
    <source>
        <dbReference type="EMBL" id="CAD8077076.1"/>
    </source>
</evidence>
<dbReference type="EMBL" id="CAJJDM010000058">
    <property type="protein sequence ID" value="CAD8077076.1"/>
    <property type="molecule type" value="Genomic_DNA"/>
</dbReference>
<reference evidence="2" key="1">
    <citation type="submission" date="2021-01" db="EMBL/GenBank/DDBJ databases">
        <authorList>
            <consortium name="Genoscope - CEA"/>
            <person name="William W."/>
        </authorList>
    </citation>
    <scope>NUCLEOTIDE SEQUENCE</scope>
</reference>
<dbReference type="Proteomes" id="UP000688137">
    <property type="component" value="Unassembled WGS sequence"/>
</dbReference>
<name>A0A8S1MJW1_PARPR</name>